<dbReference type="AlphaFoldDB" id="A0A917MT99"/>
<dbReference type="PANTHER" id="PTHR43656">
    <property type="entry name" value="BINDING OXIDOREDUCTASE, PUTATIVE (AFU_ORTHOLOGUE AFUA_2G08260)-RELATED"/>
    <property type="match status" value="1"/>
</dbReference>
<proteinExistence type="predicted"/>
<dbReference type="GO" id="GO:0016491">
    <property type="term" value="F:oxidoreductase activity"/>
    <property type="evidence" value="ECO:0007669"/>
    <property type="project" value="UniProtKB-KW"/>
</dbReference>
<keyword evidence="2" id="KW-0560">Oxidoreductase</keyword>
<dbReference type="GO" id="GO:0010181">
    <property type="term" value="F:FMN binding"/>
    <property type="evidence" value="ECO:0007669"/>
    <property type="project" value="InterPro"/>
</dbReference>
<dbReference type="CDD" id="cd04733">
    <property type="entry name" value="OYE_like_2_FMN"/>
    <property type="match status" value="1"/>
</dbReference>
<organism evidence="4 5">
    <name type="scientific">Rothia aerolata</name>
    <dbReference type="NCBI Taxonomy" id="1812262"/>
    <lineage>
        <taxon>Bacteria</taxon>
        <taxon>Bacillati</taxon>
        <taxon>Actinomycetota</taxon>
        <taxon>Actinomycetes</taxon>
        <taxon>Micrococcales</taxon>
        <taxon>Micrococcaceae</taxon>
        <taxon>Rothia</taxon>
    </lineage>
</organism>
<evidence type="ECO:0000256" key="1">
    <source>
        <dbReference type="ARBA" id="ARBA00022630"/>
    </source>
</evidence>
<dbReference type="Proteomes" id="UP000600171">
    <property type="component" value="Unassembled WGS sequence"/>
</dbReference>
<dbReference type="SUPFAM" id="SSF51395">
    <property type="entry name" value="FMN-linked oxidoreductases"/>
    <property type="match status" value="1"/>
</dbReference>
<dbReference type="InterPro" id="IPR001155">
    <property type="entry name" value="OxRdtase_FMN_N"/>
</dbReference>
<dbReference type="RefSeq" id="WP_188359364.1">
    <property type="nucleotide sequence ID" value="NZ_BMDC01000001.1"/>
</dbReference>
<dbReference type="PANTHER" id="PTHR43656:SF2">
    <property type="entry name" value="BINDING OXIDOREDUCTASE, PUTATIVE (AFU_ORTHOLOGUE AFUA_2G08260)-RELATED"/>
    <property type="match status" value="1"/>
</dbReference>
<name>A0A917MT99_9MICC</name>
<dbReference type="InterPro" id="IPR051799">
    <property type="entry name" value="NADH_flavin_oxidoreductase"/>
</dbReference>
<dbReference type="InterPro" id="IPR013785">
    <property type="entry name" value="Aldolase_TIM"/>
</dbReference>
<keyword evidence="5" id="KW-1185">Reference proteome</keyword>
<dbReference type="Gene3D" id="3.20.20.70">
    <property type="entry name" value="Aldolase class I"/>
    <property type="match status" value="1"/>
</dbReference>
<accession>A0A917MT99</accession>
<evidence type="ECO:0000259" key="3">
    <source>
        <dbReference type="Pfam" id="PF00724"/>
    </source>
</evidence>
<dbReference type="Pfam" id="PF00724">
    <property type="entry name" value="Oxidored_FMN"/>
    <property type="match status" value="1"/>
</dbReference>
<comment type="caution">
    <text evidence="4">The sequence shown here is derived from an EMBL/GenBank/DDBJ whole genome shotgun (WGS) entry which is preliminary data.</text>
</comment>
<evidence type="ECO:0000256" key="2">
    <source>
        <dbReference type="ARBA" id="ARBA00023002"/>
    </source>
</evidence>
<dbReference type="EMBL" id="BMDC01000001">
    <property type="protein sequence ID" value="GGH62162.1"/>
    <property type="molecule type" value="Genomic_DNA"/>
</dbReference>
<keyword evidence="1" id="KW-0285">Flavoprotein</keyword>
<reference evidence="4 5" key="1">
    <citation type="journal article" date="2014" name="Int. J. Syst. Evol. Microbiol.">
        <title>Complete genome sequence of Corynebacterium casei LMG S-19264T (=DSM 44701T), isolated from a smear-ripened cheese.</title>
        <authorList>
            <consortium name="US DOE Joint Genome Institute (JGI-PGF)"/>
            <person name="Walter F."/>
            <person name="Albersmeier A."/>
            <person name="Kalinowski J."/>
            <person name="Ruckert C."/>
        </authorList>
    </citation>
    <scope>NUCLEOTIDE SEQUENCE [LARGE SCALE GENOMIC DNA]</scope>
    <source>
        <strain evidence="4 5">CCM 8669</strain>
    </source>
</reference>
<evidence type="ECO:0000313" key="5">
    <source>
        <dbReference type="Proteomes" id="UP000600171"/>
    </source>
</evidence>
<protein>
    <submittedName>
        <fullName evidence="4">NADH oxidase</fullName>
    </submittedName>
</protein>
<evidence type="ECO:0000313" key="4">
    <source>
        <dbReference type="EMBL" id="GGH62162.1"/>
    </source>
</evidence>
<gene>
    <name evidence="4" type="ORF">GCM10007359_12110</name>
</gene>
<sequence>MTILKKPLRLPCGVTVKNRFFKSAMHEGLGSKTYAPTQAHVSLYHRWAAGGSGVLVTGNVMVDRNHLGEPGNVVIEDERDLAILKKWAAAGSRNGTQLWMQLNHPGKQSPKSINQEPIAPSALAFDGDLGKLFATPRAMTESDIREVQARFITAAVIAKKAGFTGVQIHAAHGYLINQFLSPLHNQRQDSYGGSLENRQRFLLEIYEGMRAALGQDFPISVKLNSSDGALGGFSVADSLNTAQRLSELGVDVIEVSGGTYAAPTMQGEGGYNGEPGKAIFADFALRLSELVDTPVALTGGFRTAESMVEAVSASVSDLVGIARPLVLDPDLPLKVFAGKLQPIKLPRIKTGVQKIDDSAGSMLGIIWYELQMARLAKGHLPRYTKDAAARVILHAVVTHGPAALKRRRA</sequence>
<feature type="domain" description="NADH:flavin oxidoreductase/NADH oxidase N-terminal" evidence="3">
    <location>
        <begin position="6"/>
        <end position="336"/>
    </location>
</feature>